<dbReference type="OrthoDB" id="267336at2"/>
<dbReference type="InterPro" id="IPR043504">
    <property type="entry name" value="Peptidase_S1_PA_chymotrypsin"/>
</dbReference>
<dbReference type="PANTHER" id="PTHR15462:SF8">
    <property type="entry name" value="SERINE PROTEASE"/>
    <property type="match status" value="1"/>
</dbReference>
<protein>
    <recommendedName>
        <fullName evidence="6">Serine protease</fullName>
        <ecNumber evidence="6">3.4.21.-</ecNumber>
    </recommendedName>
</protein>
<dbReference type="SUPFAM" id="SSF50494">
    <property type="entry name" value="Trypsin-like serine proteases"/>
    <property type="match status" value="1"/>
</dbReference>
<evidence type="ECO:0000259" key="7">
    <source>
        <dbReference type="PROSITE" id="PS50240"/>
    </source>
</evidence>
<feature type="chain" id="PRO_5011834480" description="Serine protease" evidence="6">
    <location>
        <begin position="24"/>
        <end position="272"/>
    </location>
</feature>
<keyword evidence="5 6" id="KW-0720">Serine protease</keyword>
<evidence type="ECO:0000256" key="3">
    <source>
        <dbReference type="ARBA" id="ARBA00022729"/>
    </source>
</evidence>
<evidence type="ECO:0000256" key="1">
    <source>
        <dbReference type="ARBA" id="ARBA00008764"/>
    </source>
</evidence>
<dbReference type="PRINTS" id="PR00839">
    <property type="entry name" value="V8PROTEASE"/>
</dbReference>
<keyword evidence="2 6" id="KW-0645">Protease</keyword>
<dbReference type="InterPro" id="IPR050966">
    <property type="entry name" value="Glutamyl_endopeptidase"/>
</dbReference>
<dbReference type="InterPro" id="IPR009003">
    <property type="entry name" value="Peptidase_S1_PA"/>
</dbReference>
<dbReference type="InterPro" id="IPR008256">
    <property type="entry name" value="Peptidase_S1B"/>
</dbReference>
<reference evidence="8 9" key="1">
    <citation type="submission" date="2017-03" db="EMBL/GenBank/DDBJ databases">
        <authorList>
            <person name="Afonso C.L."/>
            <person name="Miller P.J."/>
            <person name="Scott M.A."/>
            <person name="Spackman E."/>
            <person name="Goraichik I."/>
            <person name="Dimitrov K.M."/>
            <person name="Suarez D.L."/>
            <person name="Swayne D.E."/>
        </authorList>
    </citation>
    <scope>NUCLEOTIDE SEQUENCE [LARGE SCALE GENOMIC DNA]</scope>
    <source>
        <strain evidence="8 9">CECT 8110</strain>
    </source>
</reference>
<dbReference type="PROSITE" id="PS50240">
    <property type="entry name" value="TRYPSIN_DOM"/>
    <property type="match status" value="1"/>
</dbReference>
<evidence type="ECO:0000256" key="2">
    <source>
        <dbReference type="ARBA" id="ARBA00022670"/>
    </source>
</evidence>
<dbReference type="EC" id="3.4.21.-" evidence="6"/>
<name>A0A1X6ZU19_9RHOB</name>
<organism evidence="8 9">
    <name type="scientific">Roseovarius halotolerans</name>
    <dbReference type="NCBI Taxonomy" id="505353"/>
    <lineage>
        <taxon>Bacteria</taxon>
        <taxon>Pseudomonadati</taxon>
        <taxon>Pseudomonadota</taxon>
        <taxon>Alphaproteobacteria</taxon>
        <taxon>Rhodobacterales</taxon>
        <taxon>Roseobacteraceae</taxon>
        <taxon>Roseovarius</taxon>
    </lineage>
</organism>
<accession>A0A1X6ZU19</accession>
<evidence type="ECO:0000313" key="9">
    <source>
        <dbReference type="Proteomes" id="UP000193207"/>
    </source>
</evidence>
<evidence type="ECO:0000256" key="6">
    <source>
        <dbReference type="RuleBase" id="RU004296"/>
    </source>
</evidence>
<dbReference type="GO" id="GO:0006508">
    <property type="term" value="P:proteolysis"/>
    <property type="evidence" value="ECO:0007669"/>
    <property type="project" value="UniProtKB-KW"/>
</dbReference>
<keyword evidence="4 6" id="KW-0378">Hydrolase</keyword>
<keyword evidence="3 6" id="KW-0732">Signal</keyword>
<dbReference type="PROSITE" id="PS00134">
    <property type="entry name" value="TRYPSIN_HIS"/>
    <property type="match status" value="1"/>
</dbReference>
<proteinExistence type="inferred from homology"/>
<evidence type="ECO:0000256" key="4">
    <source>
        <dbReference type="ARBA" id="ARBA00022801"/>
    </source>
</evidence>
<dbReference type="PANTHER" id="PTHR15462">
    <property type="entry name" value="SERINE PROTEASE"/>
    <property type="match status" value="1"/>
</dbReference>
<comment type="similarity">
    <text evidence="1 6">Belongs to the peptidase S1B family.</text>
</comment>
<dbReference type="InterPro" id="IPR001254">
    <property type="entry name" value="Trypsin_dom"/>
</dbReference>
<feature type="signal peptide" evidence="6">
    <location>
        <begin position="1"/>
        <end position="23"/>
    </location>
</feature>
<evidence type="ECO:0000313" key="8">
    <source>
        <dbReference type="EMBL" id="SLN61535.1"/>
    </source>
</evidence>
<feature type="domain" description="Peptidase S1" evidence="7">
    <location>
        <begin position="7"/>
        <end position="272"/>
    </location>
</feature>
<dbReference type="RefSeq" id="WP_085818970.1">
    <property type="nucleotide sequence ID" value="NZ_FWFU01000004.1"/>
</dbReference>
<dbReference type="AlphaFoldDB" id="A0A1X6ZU19"/>
<dbReference type="SMART" id="SM00020">
    <property type="entry name" value="Tryp_SPc"/>
    <property type="match status" value="1"/>
</dbReference>
<dbReference type="GO" id="GO:0004252">
    <property type="term" value="F:serine-type endopeptidase activity"/>
    <property type="evidence" value="ECO:0007669"/>
    <property type="project" value="InterPro"/>
</dbReference>
<dbReference type="Proteomes" id="UP000193207">
    <property type="component" value="Unassembled WGS sequence"/>
</dbReference>
<keyword evidence="9" id="KW-1185">Reference proteome</keyword>
<dbReference type="EMBL" id="FWFU01000004">
    <property type="protein sequence ID" value="SLN61535.1"/>
    <property type="molecule type" value="Genomic_DNA"/>
</dbReference>
<sequence>MNSWHRILGAALFAALLASPAASQNSGLIRLTDRDDLFGWEAVGRVEQGASGYCTGVLIAPDLVLTAAHCVFDRQGNRIAPETMRFRAGLRDGKTIAERGVARHVAPKAYDPLGGMSAENVRNDAALLELETPIQSALADPFVLHGAPRAGLRLSVVSYGRDRDSAPSWQRDCGLEAFGGGLMQFDCDVTFGSSGAPVFTRDGHRARILSLVSGGSSDAVGTTAYGMELPALVDALKRDLRAARPAQPANGGFLRVQVGEGHRASGARFARP</sequence>
<evidence type="ECO:0000256" key="5">
    <source>
        <dbReference type="ARBA" id="ARBA00022825"/>
    </source>
</evidence>
<dbReference type="InterPro" id="IPR018114">
    <property type="entry name" value="TRYPSIN_HIS"/>
</dbReference>
<dbReference type="Gene3D" id="2.40.10.10">
    <property type="entry name" value="Trypsin-like serine proteases"/>
    <property type="match status" value="2"/>
</dbReference>
<dbReference type="Pfam" id="PF13365">
    <property type="entry name" value="Trypsin_2"/>
    <property type="match status" value="1"/>
</dbReference>
<gene>
    <name evidence="8" type="primary">blaSE_1</name>
    <name evidence="8" type="ORF">ROH8110_03470</name>
</gene>